<dbReference type="Pfam" id="PF12937">
    <property type="entry name" value="F-box-like"/>
    <property type="match status" value="1"/>
</dbReference>
<evidence type="ECO:0000259" key="1">
    <source>
        <dbReference type="PROSITE" id="PS50181"/>
    </source>
</evidence>
<dbReference type="AlphaFoldDB" id="A0A1S4EAT5"/>
<dbReference type="Proteomes" id="UP000079169">
    <property type="component" value="Unplaced"/>
</dbReference>
<protein>
    <submittedName>
        <fullName evidence="3">Uncharacterized protein LOC108252334</fullName>
    </submittedName>
</protein>
<dbReference type="RefSeq" id="XP_017299355.1">
    <property type="nucleotide sequence ID" value="XM_017443866.2"/>
</dbReference>
<accession>A0A1S4EAT5</accession>
<dbReference type="InterPro" id="IPR032675">
    <property type="entry name" value="LRR_dom_sf"/>
</dbReference>
<dbReference type="PROSITE" id="PS50181">
    <property type="entry name" value="FBOX"/>
    <property type="match status" value="1"/>
</dbReference>
<evidence type="ECO:0000313" key="2">
    <source>
        <dbReference type="Proteomes" id="UP000079169"/>
    </source>
</evidence>
<dbReference type="KEGG" id="dci:108252334"/>
<reference evidence="3" key="1">
    <citation type="submission" date="2025-08" db="UniProtKB">
        <authorList>
            <consortium name="RefSeq"/>
        </authorList>
    </citation>
    <scope>IDENTIFICATION</scope>
</reference>
<dbReference type="GeneID" id="108252334"/>
<dbReference type="PaxDb" id="121845-A0A1S4EAT5"/>
<sequence length="243" mass="28115">MSGFIEDGASTVTDRCSVVNPELLCPLETLPNELLDAIIHHLSHEELLYCSQLNSKWFDIVSEKLLRTQSCCLVKDEASCSVFNTNSKIIHQLILRDVHLWKSFNIERVQTLESFFLAGKCTSEDVLSLRSMLGQCSNLMNLTLQTGSQLQISHLEELLEDLKHVKNVCLIFDQIDEVYRHQLMAFWQDCYYFYDEIVIQVLNPSNELIYSMSEKFSIELINQTCLTEQYLQVSWSTLHHDVI</sequence>
<gene>
    <name evidence="3" type="primary">LOC108252334</name>
</gene>
<dbReference type="InterPro" id="IPR001810">
    <property type="entry name" value="F-box_dom"/>
</dbReference>
<proteinExistence type="predicted"/>
<keyword evidence="2" id="KW-1185">Reference proteome</keyword>
<dbReference type="SUPFAM" id="SSF81383">
    <property type="entry name" value="F-box domain"/>
    <property type="match status" value="1"/>
</dbReference>
<dbReference type="Gene3D" id="3.80.10.10">
    <property type="entry name" value="Ribonuclease Inhibitor"/>
    <property type="match status" value="1"/>
</dbReference>
<dbReference type="InterPro" id="IPR036047">
    <property type="entry name" value="F-box-like_dom_sf"/>
</dbReference>
<organism evidence="2 3">
    <name type="scientific">Diaphorina citri</name>
    <name type="common">Asian citrus psyllid</name>
    <dbReference type="NCBI Taxonomy" id="121845"/>
    <lineage>
        <taxon>Eukaryota</taxon>
        <taxon>Metazoa</taxon>
        <taxon>Ecdysozoa</taxon>
        <taxon>Arthropoda</taxon>
        <taxon>Hexapoda</taxon>
        <taxon>Insecta</taxon>
        <taxon>Pterygota</taxon>
        <taxon>Neoptera</taxon>
        <taxon>Paraneoptera</taxon>
        <taxon>Hemiptera</taxon>
        <taxon>Sternorrhyncha</taxon>
        <taxon>Psylloidea</taxon>
        <taxon>Psyllidae</taxon>
        <taxon>Diaphorininae</taxon>
        <taxon>Diaphorina</taxon>
    </lineage>
</organism>
<feature type="domain" description="F-box" evidence="1">
    <location>
        <begin position="24"/>
        <end position="69"/>
    </location>
</feature>
<evidence type="ECO:0000313" key="3">
    <source>
        <dbReference type="RefSeq" id="XP_017299355.1"/>
    </source>
</evidence>
<name>A0A1S4EAT5_DIACI</name>